<dbReference type="EMBL" id="JAAKZV010000538">
    <property type="protein sequence ID" value="NGN70448.1"/>
    <property type="molecule type" value="Genomic_DNA"/>
</dbReference>
<organism evidence="7 8">
    <name type="scientific">Streptomyces coryli</name>
    <dbReference type="NCBI Taxonomy" id="1128680"/>
    <lineage>
        <taxon>Bacteria</taxon>
        <taxon>Bacillati</taxon>
        <taxon>Actinomycetota</taxon>
        <taxon>Actinomycetes</taxon>
        <taxon>Kitasatosporales</taxon>
        <taxon>Streptomycetaceae</taxon>
        <taxon>Streptomyces</taxon>
    </lineage>
</organism>
<proteinExistence type="predicted"/>
<feature type="domain" description="ABC transmembrane type-1" evidence="6">
    <location>
        <begin position="14"/>
        <end position="291"/>
    </location>
</feature>
<evidence type="ECO:0000313" key="7">
    <source>
        <dbReference type="EMBL" id="NGN70448.1"/>
    </source>
</evidence>
<sequence length="413" mass="41541">MLRSAVRARRYGAAGIALCTVLSAGAAIALPAALGGALDRVLAGRPAGGPLLLCAGLIVLAAAADAADGLLTGTANARTTAWLRTGLLRRLLGAGPAAGRSFASGDLVARLVGGAAQAGTAPAALAATAAAALAPLGGLVALALIDWRTALVFAAGLPVLALLLRVFVRETGNSAAHYQQLQGELAARLAEAVTGARTIAAAGTRDREATRVLAPLPALSRAGLRMWQIRARSTAQATALLPLLELAVLAVAGLRVAAGELSVGGLLACWRYAVLAAGIGALTGQLSALARARAAAGRLAEPWRLPVPSYGKRVLRDGPGTLDFRGVTVRLDGREVLRDVDLTVPGGAVVAIVGRSGSGKSALAAAAGRLLEPDEGRVLLDGVPVGELRHEELREAVAYAFERPALLGGTVAG</sequence>
<keyword evidence="4 5" id="KW-0472">Membrane</keyword>
<evidence type="ECO:0000259" key="6">
    <source>
        <dbReference type="PROSITE" id="PS50929"/>
    </source>
</evidence>
<dbReference type="GO" id="GO:0016887">
    <property type="term" value="F:ATP hydrolysis activity"/>
    <property type="evidence" value="ECO:0007669"/>
    <property type="project" value="InterPro"/>
</dbReference>
<feature type="transmembrane region" description="Helical" evidence="5">
    <location>
        <begin position="123"/>
        <end position="145"/>
    </location>
</feature>
<dbReference type="PANTHER" id="PTHR43394:SF1">
    <property type="entry name" value="ATP-BINDING CASSETTE SUB-FAMILY B MEMBER 10, MITOCHONDRIAL"/>
    <property type="match status" value="1"/>
</dbReference>
<dbReference type="InterPro" id="IPR036640">
    <property type="entry name" value="ABC1_TM_sf"/>
</dbReference>
<dbReference type="PANTHER" id="PTHR43394">
    <property type="entry name" value="ATP-DEPENDENT PERMEASE MDL1, MITOCHONDRIAL"/>
    <property type="match status" value="1"/>
</dbReference>
<comment type="subcellular location">
    <subcellularLocation>
        <location evidence="1">Cell membrane</location>
        <topology evidence="1">Multi-pass membrane protein</topology>
    </subcellularLocation>
</comment>
<evidence type="ECO:0000256" key="1">
    <source>
        <dbReference type="ARBA" id="ARBA00004651"/>
    </source>
</evidence>
<evidence type="ECO:0000313" key="8">
    <source>
        <dbReference type="Proteomes" id="UP000481583"/>
    </source>
</evidence>
<dbReference type="Gene3D" id="3.40.50.300">
    <property type="entry name" value="P-loop containing nucleotide triphosphate hydrolases"/>
    <property type="match status" value="1"/>
</dbReference>
<gene>
    <name evidence="7" type="ORF">G5C51_42035</name>
</gene>
<dbReference type="SUPFAM" id="SSF52540">
    <property type="entry name" value="P-loop containing nucleoside triphosphate hydrolases"/>
    <property type="match status" value="1"/>
</dbReference>
<feature type="transmembrane region" description="Helical" evidence="5">
    <location>
        <begin position="47"/>
        <end position="64"/>
    </location>
</feature>
<evidence type="ECO:0000256" key="2">
    <source>
        <dbReference type="ARBA" id="ARBA00022692"/>
    </source>
</evidence>
<protein>
    <submittedName>
        <fullName evidence="7">ABC transporter ATP-binding protein</fullName>
    </submittedName>
</protein>
<reference evidence="7 8" key="1">
    <citation type="submission" date="2020-02" db="EMBL/GenBank/DDBJ databases">
        <title>Whole-genome analyses of novel actinobacteria.</title>
        <authorList>
            <person name="Sahin N."/>
        </authorList>
    </citation>
    <scope>NUCLEOTIDE SEQUENCE [LARGE SCALE GENOMIC DNA]</scope>
    <source>
        <strain evidence="7 8">A7024</strain>
    </source>
</reference>
<comment type="caution">
    <text evidence="7">The sequence shown here is derived from an EMBL/GenBank/DDBJ whole genome shotgun (WGS) entry which is preliminary data.</text>
</comment>
<keyword evidence="7" id="KW-0067">ATP-binding</keyword>
<dbReference type="InterPro" id="IPR027417">
    <property type="entry name" value="P-loop_NTPase"/>
</dbReference>
<dbReference type="Proteomes" id="UP000481583">
    <property type="component" value="Unassembled WGS sequence"/>
</dbReference>
<keyword evidence="8" id="KW-1185">Reference proteome</keyword>
<dbReference type="Pfam" id="PF00664">
    <property type="entry name" value="ABC_membrane"/>
    <property type="match status" value="1"/>
</dbReference>
<feature type="transmembrane region" description="Helical" evidence="5">
    <location>
        <begin position="235"/>
        <end position="258"/>
    </location>
</feature>
<name>A0A6G4UF70_9ACTN</name>
<dbReference type="GO" id="GO:0005524">
    <property type="term" value="F:ATP binding"/>
    <property type="evidence" value="ECO:0007669"/>
    <property type="project" value="UniProtKB-KW"/>
</dbReference>
<keyword evidence="7" id="KW-0547">Nucleotide-binding</keyword>
<feature type="non-terminal residue" evidence="7">
    <location>
        <position position="413"/>
    </location>
</feature>
<dbReference type="AlphaFoldDB" id="A0A6G4UF70"/>
<dbReference type="InterPro" id="IPR039421">
    <property type="entry name" value="Type_1_exporter"/>
</dbReference>
<evidence type="ECO:0000256" key="5">
    <source>
        <dbReference type="SAM" id="Phobius"/>
    </source>
</evidence>
<keyword evidence="2 5" id="KW-0812">Transmembrane</keyword>
<dbReference type="InterPro" id="IPR003439">
    <property type="entry name" value="ABC_transporter-like_ATP-bd"/>
</dbReference>
<evidence type="ECO:0000256" key="4">
    <source>
        <dbReference type="ARBA" id="ARBA00023136"/>
    </source>
</evidence>
<dbReference type="SUPFAM" id="SSF90123">
    <property type="entry name" value="ABC transporter transmembrane region"/>
    <property type="match status" value="1"/>
</dbReference>
<dbReference type="GO" id="GO:0005886">
    <property type="term" value="C:plasma membrane"/>
    <property type="evidence" value="ECO:0007669"/>
    <property type="project" value="UniProtKB-SubCell"/>
</dbReference>
<evidence type="ECO:0000256" key="3">
    <source>
        <dbReference type="ARBA" id="ARBA00022989"/>
    </source>
</evidence>
<dbReference type="PROSITE" id="PS50929">
    <property type="entry name" value="ABC_TM1F"/>
    <property type="match status" value="1"/>
</dbReference>
<feature type="transmembrane region" description="Helical" evidence="5">
    <location>
        <begin position="151"/>
        <end position="168"/>
    </location>
</feature>
<dbReference type="GO" id="GO:0015421">
    <property type="term" value="F:ABC-type oligopeptide transporter activity"/>
    <property type="evidence" value="ECO:0007669"/>
    <property type="project" value="TreeGrafter"/>
</dbReference>
<dbReference type="Pfam" id="PF00005">
    <property type="entry name" value="ABC_tran"/>
    <property type="match status" value="1"/>
</dbReference>
<keyword evidence="3 5" id="KW-1133">Transmembrane helix</keyword>
<accession>A0A6G4UF70</accession>
<dbReference type="Gene3D" id="1.20.1560.10">
    <property type="entry name" value="ABC transporter type 1, transmembrane domain"/>
    <property type="match status" value="1"/>
</dbReference>
<dbReference type="InterPro" id="IPR011527">
    <property type="entry name" value="ABC1_TM_dom"/>
</dbReference>
<feature type="transmembrane region" description="Helical" evidence="5">
    <location>
        <begin position="270"/>
        <end position="290"/>
    </location>
</feature>